<comment type="caution">
    <text evidence="8">The sequence shown here is derived from an EMBL/GenBank/DDBJ whole genome shotgun (WGS) entry which is preliminary data.</text>
</comment>
<dbReference type="GO" id="GO:0006355">
    <property type="term" value="P:regulation of DNA-templated transcription"/>
    <property type="evidence" value="ECO:0007669"/>
    <property type="project" value="InterPro"/>
</dbReference>
<proteinExistence type="predicted"/>
<dbReference type="PROSITE" id="PS50110">
    <property type="entry name" value="RESPONSE_REGULATORY"/>
    <property type="match status" value="1"/>
</dbReference>
<evidence type="ECO:0000313" key="8">
    <source>
        <dbReference type="EMBL" id="MBF4764582.1"/>
    </source>
</evidence>
<evidence type="ECO:0000313" key="9">
    <source>
        <dbReference type="Proteomes" id="UP000640489"/>
    </source>
</evidence>
<evidence type="ECO:0000256" key="4">
    <source>
        <dbReference type="ARBA" id="ARBA00023163"/>
    </source>
</evidence>
<dbReference type="SMART" id="SM00448">
    <property type="entry name" value="REC"/>
    <property type="match status" value="1"/>
</dbReference>
<keyword evidence="4" id="KW-0804">Transcription</keyword>
<accession>A0A930VDJ4</accession>
<evidence type="ECO:0000256" key="1">
    <source>
        <dbReference type="ARBA" id="ARBA00022553"/>
    </source>
</evidence>
<dbReference type="SUPFAM" id="SSF46894">
    <property type="entry name" value="C-terminal effector domain of the bipartite response regulators"/>
    <property type="match status" value="1"/>
</dbReference>
<name>A0A930VDJ4_9ACTN</name>
<evidence type="ECO:0000256" key="3">
    <source>
        <dbReference type="ARBA" id="ARBA00023125"/>
    </source>
</evidence>
<dbReference type="InterPro" id="IPR039420">
    <property type="entry name" value="WalR-like"/>
</dbReference>
<dbReference type="EMBL" id="JADKPN010000010">
    <property type="protein sequence ID" value="MBF4764582.1"/>
    <property type="molecule type" value="Genomic_DNA"/>
</dbReference>
<dbReference type="InterPro" id="IPR011006">
    <property type="entry name" value="CheY-like_superfamily"/>
</dbReference>
<dbReference type="InterPro" id="IPR016032">
    <property type="entry name" value="Sig_transdc_resp-reg_C-effctor"/>
</dbReference>
<dbReference type="CDD" id="cd17535">
    <property type="entry name" value="REC_NarL-like"/>
    <property type="match status" value="1"/>
</dbReference>
<reference evidence="8" key="1">
    <citation type="submission" date="2020-11" db="EMBL/GenBank/DDBJ databases">
        <title>Nocardioides sp. nov., isolated from Soil of Cynanchum wilfordii Hemsley rhizosphere.</title>
        <authorList>
            <person name="Lee J.-S."/>
            <person name="Suh M.K."/>
            <person name="Kim J.-S."/>
        </authorList>
    </citation>
    <scope>NUCLEOTIDE SEQUENCE</scope>
    <source>
        <strain evidence="8">KCTC 19275</strain>
    </source>
</reference>
<dbReference type="PRINTS" id="PR00038">
    <property type="entry name" value="HTHLUXR"/>
</dbReference>
<keyword evidence="9" id="KW-1185">Reference proteome</keyword>
<dbReference type="PANTHER" id="PTHR43214">
    <property type="entry name" value="TWO-COMPONENT RESPONSE REGULATOR"/>
    <property type="match status" value="1"/>
</dbReference>
<keyword evidence="3" id="KW-0238">DNA-binding</keyword>
<dbReference type="InterPro" id="IPR058245">
    <property type="entry name" value="NreC/VraR/RcsB-like_REC"/>
</dbReference>
<evidence type="ECO:0000256" key="5">
    <source>
        <dbReference type="PROSITE-ProRule" id="PRU00169"/>
    </source>
</evidence>
<dbReference type="Gene3D" id="3.40.50.2300">
    <property type="match status" value="1"/>
</dbReference>
<dbReference type="InterPro" id="IPR000792">
    <property type="entry name" value="Tscrpt_reg_LuxR_C"/>
</dbReference>
<dbReference type="Pfam" id="PF00072">
    <property type="entry name" value="Response_reg"/>
    <property type="match status" value="1"/>
</dbReference>
<keyword evidence="1 5" id="KW-0597">Phosphoprotein</keyword>
<sequence length="215" mass="23516">MRLVIADDEALLREGLARVLEDAGFDVVGRCGDADALVRMVDAHRPDVAIVDIRMPPGNEDDGLVAAQEIRRRYPDVGVLVLSHYLDSRYAARLLEEVPAGAGYLLKDRVSEVAVVSDALRRIADGDCVIDPTIVSRLVARKRARGPLDVLTEREREVLALVAEGRSNGAIGEQLFLSRKTVDAHVSQIFTKLGLIESPEANRRVLAVLTFLRSG</sequence>
<evidence type="ECO:0000259" key="6">
    <source>
        <dbReference type="PROSITE" id="PS50043"/>
    </source>
</evidence>
<dbReference type="InterPro" id="IPR001789">
    <property type="entry name" value="Sig_transdc_resp-reg_receiver"/>
</dbReference>
<dbReference type="Pfam" id="PF00196">
    <property type="entry name" value="GerE"/>
    <property type="match status" value="1"/>
</dbReference>
<dbReference type="AlphaFoldDB" id="A0A930VDJ4"/>
<dbReference type="CDD" id="cd06170">
    <property type="entry name" value="LuxR_C_like"/>
    <property type="match status" value="1"/>
</dbReference>
<feature type="domain" description="HTH luxR-type" evidence="6">
    <location>
        <begin position="144"/>
        <end position="215"/>
    </location>
</feature>
<dbReference type="PANTHER" id="PTHR43214:SF24">
    <property type="entry name" value="TRANSCRIPTIONAL REGULATORY PROTEIN NARL-RELATED"/>
    <property type="match status" value="1"/>
</dbReference>
<feature type="modified residue" description="4-aspartylphosphate" evidence="5">
    <location>
        <position position="52"/>
    </location>
</feature>
<organism evidence="8 9">
    <name type="scientific">Nocardioides islandensis</name>
    <dbReference type="NCBI Taxonomy" id="433663"/>
    <lineage>
        <taxon>Bacteria</taxon>
        <taxon>Bacillati</taxon>
        <taxon>Actinomycetota</taxon>
        <taxon>Actinomycetes</taxon>
        <taxon>Propionibacteriales</taxon>
        <taxon>Nocardioidaceae</taxon>
        <taxon>Nocardioides</taxon>
    </lineage>
</organism>
<dbReference type="Proteomes" id="UP000640489">
    <property type="component" value="Unassembled WGS sequence"/>
</dbReference>
<evidence type="ECO:0000256" key="2">
    <source>
        <dbReference type="ARBA" id="ARBA00023015"/>
    </source>
</evidence>
<gene>
    <name evidence="8" type="ORF">ISU07_15730</name>
</gene>
<dbReference type="GO" id="GO:0003677">
    <property type="term" value="F:DNA binding"/>
    <property type="evidence" value="ECO:0007669"/>
    <property type="project" value="UniProtKB-KW"/>
</dbReference>
<dbReference type="PROSITE" id="PS50043">
    <property type="entry name" value="HTH_LUXR_2"/>
    <property type="match status" value="1"/>
</dbReference>
<feature type="domain" description="Response regulatory" evidence="7">
    <location>
        <begin position="2"/>
        <end position="122"/>
    </location>
</feature>
<dbReference type="SMART" id="SM00421">
    <property type="entry name" value="HTH_LUXR"/>
    <property type="match status" value="1"/>
</dbReference>
<keyword evidence="2" id="KW-0805">Transcription regulation</keyword>
<protein>
    <submittedName>
        <fullName evidence="8">Response regulator transcription factor</fullName>
    </submittedName>
</protein>
<dbReference type="GO" id="GO:0000160">
    <property type="term" value="P:phosphorelay signal transduction system"/>
    <property type="evidence" value="ECO:0007669"/>
    <property type="project" value="InterPro"/>
</dbReference>
<dbReference type="RefSeq" id="WP_194707772.1">
    <property type="nucleotide sequence ID" value="NZ_JADKPN010000010.1"/>
</dbReference>
<evidence type="ECO:0000259" key="7">
    <source>
        <dbReference type="PROSITE" id="PS50110"/>
    </source>
</evidence>
<dbReference type="SUPFAM" id="SSF52172">
    <property type="entry name" value="CheY-like"/>
    <property type="match status" value="1"/>
</dbReference>